<dbReference type="RefSeq" id="WP_123814253.1">
    <property type="nucleotide sequence ID" value="NZ_RKQZ01000001.1"/>
</dbReference>
<dbReference type="Proteomes" id="UP000280501">
    <property type="component" value="Unassembled WGS sequence"/>
</dbReference>
<proteinExistence type="predicted"/>
<protein>
    <submittedName>
        <fullName evidence="3">Uncharacterized protein DUF4190</fullName>
    </submittedName>
</protein>
<keyword evidence="1" id="KW-0812">Transmembrane</keyword>
<dbReference type="Pfam" id="PF13828">
    <property type="entry name" value="DUF4190"/>
    <property type="match status" value="1"/>
</dbReference>
<evidence type="ECO:0000313" key="4">
    <source>
        <dbReference type="Proteomes" id="UP000280501"/>
    </source>
</evidence>
<accession>A0A3N4YP93</accession>
<name>A0A3N4YP93_9MICO</name>
<keyword evidence="4" id="KW-1185">Reference proteome</keyword>
<comment type="caution">
    <text evidence="3">The sequence shown here is derived from an EMBL/GenBank/DDBJ whole genome shotgun (WGS) entry which is preliminary data.</text>
</comment>
<evidence type="ECO:0000256" key="1">
    <source>
        <dbReference type="SAM" id="Phobius"/>
    </source>
</evidence>
<dbReference type="EMBL" id="RKQZ01000001">
    <property type="protein sequence ID" value="RPF21184.1"/>
    <property type="molecule type" value="Genomic_DNA"/>
</dbReference>
<evidence type="ECO:0000313" key="3">
    <source>
        <dbReference type="EMBL" id="RPF21184.1"/>
    </source>
</evidence>
<feature type="transmembrane region" description="Helical" evidence="1">
    <location>
        <begin position="59"/>
        <end position="85"/>
    </location>
</feature>
<dbReference type="OrthoDB" id="4829526at2"/>
<dbReference type="InterPro" id="IPR025241">
    <property type="entry name" value="DUF4190"/>
</dbReference>
<keyword evidence="1" id="KW-0472">Membrane</keyword>
<keyword evidence="1" id="KW-1133">Transmembrane helix</keyword>
<organism evidence="3 4">
    <name type="scientific">Myceligenerans xiligouense</name>
    <dbReference type="NCBI Taxonomy" id="253184"/>
    <lineage>
        <taxon>Bacteria</taxon>
        <taxon>Bacillati</taxon>
        <taxon>Actinomycetota</taxon>
        <taxon>Actinomycetes</taxon>
        <taxon>Micrococcales</taxon>
        <taxon>Promicromonosporaceae</taxon>
        <taxon>Myceligenerans</taxon>
    </lineage>
</organism>
<feature type="transmembrane region" description="Helical" evidence="1">
    <location>
        <begin position="12"/>
        <end position="39"/>
    </location>
</feature>
<sequence length="89" mass="8895">MSGTAPGRARNSLGVWSLVLGGASFLLFLGVLTGVPAILVGNDGRRAVRAGEADNENVAMAGVLLGWASVAVTLVGAGVIAYLMVADGR</sequence>
<evidence type="ECO:0000259" key="2">
    <source>
        <dbReference type="Pfam" id="PF13828"/>
    </source>
</evidence>
<dbReference type="AlphaFoldDB" id="A0A3N4YP93"/>
<feature type="domain" description="DUF4190" evidence="2">
    <location>
        <begin position="13"/>
        <end position="75"/>
    </location>
</feature>
<gene>
    <name evidence="3" type="ORF">EDD34_1806</name>
</gene>
<reference evidence="3 4" key="1">
    <citation type="submission" date="2018-11" db="EMBL/GenBank/DDBJ databases">
        <title>Sequencing the genomes of 1000 actinobacteria strains.</title>
        <authorList>
            <person name="Klenk H.-P."/>
        </authorList>
    </citation>
    <scope>NUCLEOTIDE SEQUENCE [LARGE SCALE GENOMIC DNA]</scope>
    <source>
        <strain evidence="3 4">DSM 15700</strain>
    </source>
</reference>